<protein>
    <submittedName>
        <fullName evidence="1">DUF1015 family protein</fullName>
    </submittedName>
</protein>
<gene>
    <name evidence="1" type="ORF">EXE58_17240</name>
</gene>
<dbReference type="EMBL" id="CP038436">
    <property type="protein sequence ID" value="QBX57007.1"/>
    <property type="molecule type" value="Genomic_DNA"/>
</dbReference>
<dbReference type="OrthoDB" id="9781616at2"/>
<reference evidence="1 2" key="1">
    <citation type="submission" date="2019-03" db="EMBL/GenBank/DDBJ databases">
        <title>Three New Species of Nocardioides, Nocardioides euryhalodurans sp. nov., Nocardioides seonyuensis sp. nov. and Nocardioides eburneoflavus sp. nov. Iolated from Soil.</title>
        <authorList>
            <person name="Roh S.G."/>
            <person name="Lee C."/>
            <person name="Kim M.-K."/>
            <person name="Kim S.B."/>
        </authorList>
    </citation>
    <scope>NUCLEOTIDE SEQUENCE [LARGE SCALE GENOMIC DNA]</scope>
    <source>
        <strain evidence="1 2">MMS17-SY207-3</strain>
    </source>
</reference>
<organism evidence="1 2">
    <name type="scientific">Nocardioides seonyuensis</name>
    <dbReference type="NCBI Taxonomy" id="2518371"/>
    <lineage>
        <taxon>Bacteria</taxon>
        <taxon>Bacillati</taxon>
        <taxon>Actinomycetota</taxon>
        <taxon>Actinomycetes</taxon>
        <taxon>Propionibacteriales</taxon>
        <taxon>Nocardioidaceae</taxon>
        <taxon>Nocardioides</taxon>
    </lineage>
</organism>
<dbReference type="Proteomes" id="UP000294853">
    <property type="component" value="Chromosome"/>
</dbReference>
<proteinExistence type="predicted"/>
<dbReference type="PANTHER" id="PTHR36454">
    <property type="entry name" value="LMO2823 PROTEIN"/>
    <property type="match status" value="1"/>
</dbReference>
<dbReference type="RefSeq" id="WP_135268992.1">
    <property type="nucleotide sequence ID" value="NZ_CP038436.1"/>
</dbReference>
<sequence length="371" mass="40213">MDLATVVPPYVAKPLRLEPFRASMLAPARVGDPSSARALARPYRDVAGRLATWIERGWALRDTGPAIYLHEYSAGGVTIRGLVGALDVSARAADMRDRAVWPHEAVHPEQAADLAARMEEMHLNPAPILLVHDGDADVREVIQQTSATPPTWSFEDHGGQHQRLWAVRDEKALDQITRGLAETRCLIADGHHRYAAYLALQAKHPGTAWDAGLAMVVDQSDTPFFLGPIHRSLSDLDLDTITSVADELGAVITAHPRADALNTLAPGTLVCTDGARWRTITPEVRGADPLVEWLHDTLIPALPHAPRLAYHHTVTDVLASLGSHAVGALLPSADFTQIRDVVSSGRLLPEKATSFQPKPSLGVIMRHVPDA</sequence>
<name>A0A4P7IKS0_9ACTN</name>
<dbReference type="InterPro" id="IPR008323">
    <property type="entry name" value="UCP033563"/>
</dbReference>
<dbReference type="PANTHER" id="PTHR36454:SF1">
    <property type="entry name" value="DUF1015 DOMAIN-CONTAINING PROTEIN"/>
    <property type="match status" value="1"/>
</dbReference>
<evidence type="ECO:0000313" key="2">
    <source>
        <dbReference type="Proteomes" id="UP000294853"/>
    </source>
</evidence>
<dbReference type="KEGG" id="nsn:EXE58_17240"/>
<accession>A0A4P7IKS0</accession>
<dbReference type="AlphaFoldDB" id="A0A4P7IKS0"/>
<evidence type="ECO:0000313" key="1">
    <source>
        <dbReference type="EMBL" id="QBX57007.1"/>
    </source>
</evidence>
<dbReference type="Pfam" id="PF06245">
    <property type="entry name" value="DUF1015"/>
    <property type="match status" value="1"/>
</dbReference>
<keyword evidence="2" id="KW-1185">Reference proteome</keyword>